<comment type="caution">
    <text evidence="4">The sequence shown here is derived from an EMBL/GenBank/DDBJ whole genome shotgun (WGS) entry which is preliminary data.</text>
</comment>
<dbReference type="PANTHER" id="PTHR43798">
    <property type="entry name" value="MONOACYLGLYCEROL LIPASE"/>
    <property type="match status" value="1"/>
</dbReference>
<dbReference type="InterPro" id="IPR050266">
    <property type="entry name" value="AB_hydrolase_sf"/>
</dbReference>
<feature type="region of interest" description="Disordered" evidence="2">
    <location>
        <begin position="236"/>
        <end position="284"/>
    </location>
</feature>
<evidence type="ECO:0000256" key="2">
    <source>
        <dbReference type="SAM" id="MobiDB-lite"/>
    </source>
</evidence>
<evidence type="ECO:0000259" key="3">
    <source>
        <dbReference type="Pfam" id="PF12697"/>
    </source>
</evidence>
<dbReference type="RefSeq" id="WP_106267272.1">
    <property type="nucleotide sequence ID" value="NZ_PVTX01000005.1"/>
</dbReference>
<dbReference type="Proteomes" id="UP000239895">
    <property type="component" value="Unassembled WGS sequence"/>
</dbReference>
<dbReference type="PANTHER" id="PTHR43798:SF31">
    <property type="entry name" value="AB HYDROLASE SUPERFAMILY PROTEIN YCLE"/>
    <property type="match status" value="1"/>
</dbReference>
<evidence type="ECO:0000313" key="5">
    <source>
        <dbReference type="Proteomes" id="UP000239895"/>
    </source>
</evidence>
<dbReference type="InterPro" id="IPR000073">
    <property type="entry name" value="AB_hydrolase_1"/>
</dbReference>
<feature type="compositionally biased region" description="Pro residues" evidence="2">
    <location>
        <begin position="260"/>
        <end position="273"/>
    </location>
</feature>
<dbReference type="EMBL" id="PVTX01000005">
    <property type="protein sequence ID" value="PRZ07041.1"/>
    <property type="molecule type" value="Genomic_DNA"/>
</dbReference>
<feature type="compositionally biased region" description="Basic and acidic residues" evidence="2">
    <location>
        <begin position="236"/>
        <end position="246"/>
    </location>
</feature>
<dbReference type="Pfam" id="PF12697">
    <property type="entry name" value="Abhydrolase_6"/>
    <property type="match status" value="1"/>
</dbReference>
<organism evidence="4 5">
    <name type="scientific">Isoptericola halotolerans</name>
    <dbReference type="NCBI Taxonomy" id="300560"/>
    <lineage>
        <taxon>Bacteria</taxon>
        <taxon>Bacillati</taxon>
        <taxon>Actinomycetota</taxon>
        <taxon>Actinomycetes</taxon>
        <taxon>Micrococcales</taxon>
        <taxon>Promicromonosporaceae</taxon>
        <taxon>Isoptericola</taxon>
    </lineage>
</organism>
<sequence>MLPVVLLHGSRTSCTMWRRQVGVLRDAGIPTTAPDLPGHGTRRGERFRLDEAVGTVHDAVADAGGRALVVGLSLGGYIAIEHRARFPEQSAGLVAASCSTSTDVPLRRGWLRLARWIERWPDSGARLNEAFVRGLLDAESGQDLAAGGFALEVMADVLAEVGRIDTRAALRAADSPVRLVNGQWDHFRGQERSLLAAARAGGAQARLVVVPHARHLVSLDQPVAFSRAVLEAHADMDAEERTRDAVGRQGLSPRAGPTPAHRPPARPSSAPPPRRPRAVRGPTA</sequence>
<evidence type="ECO:0000313" key="4">
    <source>
        <dbReference type="EMBL" id="PRZ07041.1"/>
    </source>
</evidence>
<keyword evidence="1" id="KW-0378">Hydrolase</keyword>
<dbReference type="SUPFAM" id="SSF53474">
    <property type="entry name" value="alpha/beta-Hydrolases"/>
    <property type="match status" value="1"/>
</dbReference>
<feature type="domain" description="AB hydrolase-1" evidence="3">
    <location>
        <begin position="4"/>
        <end position="227"/>
    </location>
</feature>
<evidence type="ECO:0000256" key="1">
    <source>
        <dbReference type="ARBA" id="ARBA00022801"/>
    </source>
</evidence>
<dbReference type="InterPro" id="IPR029058">
    <property type="entry name" value="AB_hydrolase_fold"/>
</dbReference>
<gene>
    <name evidence="4" type="ORF">BCL65_105182</name>
</gene>
<reference evidence="4 5" key="1">
    <citation type="submission" date="2018-03" db="EMBL/GenBank/DDBJ databases">
        <title>Comparative analysis of microorganisms from saline springs in Andes Mountain Range, Colombia.</title>
        <authorList>
            <person name="Rubin E."/>
        </authorList>
    </citation>
    <scope>NUCLEOTIDE SEQUENCE [LARGE SCALE GENOMIC DNA]</scope>
    <source>
        <strain evidence="4 5">CG 23</strain>
    </source>
</reference>
<protein>
    <submittedName>
        <fullName evidence="4">Pimeloyl-ACP methyl ester carboxylesterase</fullName>
    </submittedName>
</protein>
<proteinExistence type="predicted"/>
<accession>A0ABX5EHP5</accession>
<keyword evidence="5" id="KW-1185">Reference proteome</keyword>
<name>A0ABX5EHP5_9MICO</name>
<dbReference type="Gene3D" id="3.40.50.1820">
    <property type="entry name" value="alpha/beta hydrolase"/>
    <property type="match status" value="1"/>
</dbReference>